<dbReference type="Proteomes" id="UP000268727">
    <property type="component" value="Unassembled WGS sequence"/>
</dbReference>
<evidence type="ECO:0000256" key="3">
    <source>
        <dbReference type="ARBA" id="ARBA00020218"/>
    </source>
</evidence>
<proteinExistence type="inferred from homology"/>
<dbReference type="EMBL" id="RJKM01000001">
    <property type="protein sequence ID" value="ROP37575.1"/>
    <property type="molecule type" value="Genomic_DNA"/>
</dbReference>
<dbReference type="InterPro" id="IPR000286">
    <property type="entry name" value="HDACs"/>
</dbReference>
<feature type="domain" description="Histone deacetylase" evidence="5">
    <location>
        <begin position="22"/>
        <end position="315"/>
    </location>
</feature>
<evidence type="ECO:0000256" key="4">
    <source>
        <dbReference type="ARBA" id="ARBA00022627"/>
    </source>
</evidence>
<evidence type="ECO:0000256" key="1">
    <source>
        <dbReference type="ARBA" id="ARBA00005101"/>
    </source>
</evidence>
<dbReference type="AlphaFoldDB" id="A0A3N1H4Y8"/>
<dbReference type="PANTHER" id="PTHR10625">
    <property type="entry name" value="HISTONE DEACETYLASE HDAC1-RELATED"/>
    <property type="match status" value="1"/>
</dbReference>
<dbReference type="InterPro" id="IPR023801">
    <property type="entry name" value="His_deacetylse_dom"/>
</dbReference>
<dbReference type="PRINTS" id="PR01270">
    <property type="entry name" value="HDASUPER"/>
</dbReference>
<dbReference type="GO" id="GO:0045150">
    <property type="term" value="P:acetoin catabolic process"/>
    <property type="evidence" value="ECO:0007669"/>
    <property type="project" value="UniProtKB-UniPathway"/>
</dbReference>
<dbReference type="RefSeq" id="WP_123743350.1">
    <property type="nucleotide sequence ID" value="NZ_RJKM01000001.1"/>
</dbReference>
<evidence type="ECO:0000313" key="6">
    <source>
        <dbReference type="EMBL" id="ROP37575.1"/>
    </source>
</evidence>
<dbReference type="PRINTS" id="PR01272">
    <property type="entry name" value="ACUCPROTEIN"/>
</dbReference>
<dbReference type="GO" id="GO:0004407">
    <property type="term" value="F:histone deacetylase activity"/>
    <property type="evidence" value="ECO:0007669"/>
    <property type="project" value="TreeGrafter"/>
</dbReference>
<evidence type="ECO:0000259" key="5">
    <source>
        <dbReference type="Pfam" id="PF00850"/>
    </source>
</evidence>
<accession>A0A3N1H4Y8</accession>
<keyword evidence="4" id="KW-0006">Acetoin catabolism</keyword>
<evidence type="ECO:0000256" key="2">
    <source>
        <dbReference type="ARBA" id="ARBA00005947"/>
    </source>
</evidence>
<protein>
    <recommendedName>
        <fullName evidence="3">Acetoin utilization protein AcuC</fullName>
    </recommendedName>
</protein>
<dbReference type="PANTHER" id="PTHR10625:SF10">
    <property type="entry name" value="HISTONE DEACETYLASE HDAC1"/>
    <property type="match status" value="1"/>
</dbReference>
<dbReference type="InterPro" id="IPR023696">
    <property type="entry name" value="Ureohydrolase_dom_sf"/>
</dbReference>
<organism evidence="6 7">
    <name type="scientific">Saccharothrix texasensis</name>
    <dbReference type="NCBI Taxonomy" id="103734"/>
    <lineage>
        <taxon>Bacteria</taxon>
        <taxon>Bacillati</taxon>
        <taxon>Actinomycetota</taxon>
        <taxon>Actinomycetes</taxon>
        <taxon>Pseudonocardiales</taxon>
        <taxon>Pseudonocardiaceae</taxon>
        <taxon>Saccharothrix</taxon>
    </lineage>
</organism>
<dbReference type="UniPathway" id="UPA00040"/>
<dbReference type="InterPro" id="IPR037138">
    <property type="entry name" value="His_deacetylse_dom_sf"/>
</dbReference>
<dbReference type="CDD" id="cd09994">
    <property type="entry name" value="HDAC_AcuC_like"/>
    <property type="match status" value="1"/>
</dbReference>
<dbReference type="GO" id="GO:0040029">
    <property type="term" value="P:epigenetic regulation of gene expression"/>
    <property type="evidence" value="ECO:0007669"/>
    <property type="project" value="TreeGrafter"/>
</dbReference>
<evidence type="ECO:0000313" key="7">
    <source>
        <dbReference type="Proteomes" id="UP000268727"/>
    </source>
</evidence>
<name>A0A3N1H4Y8_9PSEU</name>
<sequence>MGTGAAVVWDESFLAYDLGGDHPLNPVRLDLTVRLATALGVLDGVALIAPDPATDDEIERAHEPSYLNAVRAAPMAGWDVGHGLGTPDNPVFDRMHEASALVVGGSLAAARRIASGEADRAVSIAGGLHHAMRDHAAGFCVYNDCAVAISWLLDNGFDRIAYVDTDVHHGDGVQAAFHDDPRVLTVSIHQSPLSLWPGTGRPAEVGGAGAEGASVNLALPPGTGDRGWLRAFEATVPSLLRAFRPQLLVTQCGVDTHREDPLADLALTVDGHRAIYRRLRELAADTADGRWLALGGGGYELLRVVPRSWTHLLATVLDRDVDPNTPLPADWVAHASTLAPDRPLPTSMTDGSDTAFEPWGGQLDTPVDRALVETRRAVFPLHGLDPDDPRD</sequence>
<gene>
    <name evidence="6" type="ORF">EDD40_2894</name>
</gene>
<reference evidence="6 7" key="1">
    <citation type="submission" date="2018-11" db="EMBL/GenBank/DDBJ databases">
        <title>Sequencing the genomes of 1000 actinobacteria strains.</title>
        <authorList>
            <person name="Klenk H.-P."/>
        </authorList>
    </citation>
    <scope>NUCLEOTIDE SEQUENCE [LARGE SCALE GENOMIC DNA]</scope>
    <source>
        <strain evidence="6 7">DSM 44231</strain>
    </source>
</reference>
<keyword evidence="7" id="KW-1185">Reference proteome</keyword>
<comment type="pathway">
    <text evidence="1">Ketone degradation; acetoin degradation.</text>
</comment>
<dbReference type="OrthoDB" id="9808367at2"/>
<comment type="caution">
    <text evidence="6">The sequence shown here is derived from an EMBL/GenBank/DDBJ whole genome shotgun (WGS) entry which is preliminary data.</text>
</comment>
<dbReference type="Gene3D" id="3.40.800.20">
    <property type="entry name" value="Histone deacetylase domain"/>
    <property type="match status" value="1"/>
</dbReference>
<dbReference type="SUPFAM" id="SSF52768">
    <property type="entry name" value="Arginase/deacetylase"/>
    <property type="match status" value="1"/>
</dbReference>
<comment type="similarity">
    <text evidence="2">Belongs to the histone deacetylase family.</text>
</comment>
<dbReference type="InterPro" id="IPR003085">
    <property type="entry name" value="AcuC"/>
</dbReference>
<dbReference type="Pfam" id="PF00850">
    <property type="entry name" value="Hist_deacetyl"/>
    <property type="match status" value="1"/>
</dbReference>